<proteinExistence type="predicted"/>
<dbReference type="EMBL" id="KQ979074">
    <property type="protein sequence ID" value="KYN22961.1"/>
    <property type="molecule type" value="Genomic_DNA"/>
</dbReference>
<feature type="compositionally biased region" description="Basic and acidic residues" evidence="1">
    <location>
        <begin position="488"/>
        <end position="501"/>
    </location>
</feature>
<evidence type="ECO:0000313" key="3">
    <source>
        <dbReference type="Proteomes" id="UP000078492"/>
    </source>
</evidence>
<accession>A0A195ECX3</accession>
<dbReference type="AlphaFoldDB" id="A0A195ECX3"/>
<sequence>MASNKIGDSDTNCQIKQTDCPVDCDTPNATNGDSSTSDSHKFFRRILKYFTRPTAQIRQSKKKKCDIKKQIVSTSKSEEKISIYTSLSSIVDNVIKPDAEIVVKRRTVDAITSTTRVSNVFDKVTHENLSDAIERFIHGASYRYAKYAAKDVDNVVSDRGCGPLYIDSGTQSVTVDGEFSLETSPDTFAEACEKRRHADFILEEIAKVSDALTQKARLASAKEQAASILASISMAPTKYEMEEQTFESTKSLISSIIHAEEEPIVIVKEKPIVIVEEKSTVVVGKKPSVVVEEKPTIVIEKKPSVIVEKKPSVVVERKPTIVVEKKPSVVVEREPTIVVEKKPSVVVEEKPTAVAVAVTSTTVMQPEIHKEILESPPNHFTPNSRDFSVSLQLDKSLSALDVQVKPSIEDLRKTERTRTALVTFPEKDDLRDTAAPFVTSKKTEEKEKLPKKNSLRRMLDKHGFTDMTHDENCVIINCIPKLKKKRPKSLDQPDDTLRQKDTQTGVSRKKVVKRVDSSIKPSKMKKELAQKTKDIPQEPVPYKKPKYRAKYRIDMKKKEKKPQLKKAPHEILKHECLISLPEMIRSSKVFEDFVRPTTKMYQDCRRTLSEYLEPTRYCKDLSSICLTRPNYCDVWITPSVSSESTINGAFPQDSCTIKYRASCHSLIDSSSRYRNINTDCTKRRVTFENSLCTNMYCKNDAKYCYPHLNNIDNVRMRYYHCNDICPVLNNNQQCGTDRSYYWTKGNLYFTHPWTSEHLLRYN</sequence>
<dbReference type="OrthoDB" id="7552973at2759"/>
<dbReference type="STRING" id="471704.A0A195ECX3"/>
<dbReference type="KEGG" id="tcz:108758879"/>
<feature type="region of interest" description="Disordered" evidence="1">
    <location>
        <begin position="484"/>
        <end position="532"/>
    </location>
</feature>
<gene>
    <name evidence="2" type="ORF">ALC57_04744</name>
</gene>
<evidence type="ECO:0000313" key="2">
    <source>
        <dbReference type="EMBL" id="KYN22961.1"/>
    </source>
</evidence>
<name>A0A195ECX3_9HYME</name>
<reference evidence="2 3" key="1">
    <citation type="submission" date="2015-09" db="EMBL/GenBank/DDBJ databases">
        <title>Trachymyrmex cornetzi WGS genome.</title>
        <authorList>
            <person name="Nygaard S."/>
            <person name="Hu H."/>
            <person name="Boomsma J."/>
            <person name="Zhang G."/>
        </authorList>
    </citation>
    <scope>NUCLEOTIDE SEQUENCE [LARGE SCALE GENOMIC DNA]</scope>
    <source>
        <strain evidence="2">Tcor2-1</strain>
        <tissue evidence="2">Whole body</tissue>
    </source>
</reference>
<keyword evidence="3" id="KW-1185">Reference proteome</keyword>
<organism evidence="2 3">
    <name type="scientific">Trachymyrmex cornetzi</name>
    <dbReference type="NCBI Taxonomy" id="471704"/>
    <lineage>
        <taxon>Eukaryota</taxon>
        <taxon>Metazoa</taxon>
        <taxon>Ecdysozoa</taxon>
        <taxon>Arthropoda</taxon>
        <taxon>Hexapoda</taxon>
        <taxon>Insecta</taxon>
        <taxon>Pterygota</taxon>
        <taxon>Neoptera</taxon>
        <taxon>Endopterygota</taxon>
        <taxon>Hymenoptera</taxon>
        <taxon>Apocrita</taxon>
        <taxon>Aculeata</taxon>
        <taxon>Formicoidea</taxon>
        <taxon>Formicidae</taxon>
        <taxon>Myrmicinae</taxon>
        <taxon>Trachymyrmex</taxon>
    </lineage>
</organism>
<protein>
    <submittedName>
        <fullName evidence="2">Signal transducer and activator of transcription 2</fullName>
    </submittedName>
</protein>
<dbReference type="Proteomes" id="UP000078492">
    <property type="component" value="Unassembled WGS sequence"/>
</dbReference>
<evidence type="ECO:0000256" key="1">
    <source>
        <dbReference type="SAM" id="MobiDB-lite"/>
    </source>
</evidence>